<evidence type="ECO:0000256" key="1">
    <source>
        <dbReference type="ARBA" id="ARBA00006711"/>
    </source>
</evidence>
<evidence type="ECO:0000313" key="11">
    <source>
        <dbReference type="EMBL" id="NYE05251.1"/>
    </source>
</evidence>
<comment type="subunit">
    <text evidence="10">The RNAP catalytic core consists of 2 alpha, 1 beta, 1 beta' and 1 omega subunit. When a sigma factor is associated with the core the holoenzyme is formed, which can initiate transcription.</text>
</comment>
<comment type="similarity">
    <text evidence="1 10">Belongs to the RNA polymerase subunit omega family.</text>
</comment>
<dbReference type="SMART" id="SM01409">
    <property type="entry name" value="RNA_pol_Rpb6"/>
    <property type="match status" value="1"/>
</dbReference>
<dbReference type="AlphaFoldDB" id="A0A852TAL8"/>
<reference evidence="12" key="1">
    <citation type="submission" date="2020-07" db="EMBL/GenBank/DDBJ databases">
        <authorList>
            <person name="Partida-Martinez L."/>
            <person name="Huntemann M."/>
            <person name="Clum A."/>
            <person name="Wang J."/>
            <person name="Palaniappan K."/>
            <person name="Ritter S."/>
            <person name="Chen I.-M."/>
            <person name="Stamatis D."/>
            <person name="Reddy T."/>
            <person name="O'Malley R."/>
            <person name="Daum C."/>
            <person name="Shapiro N."/>
            <person name="Ivanova N."/>
            <person name="Kyrpides N."/>
            <person name="Woyke T."/>
        </authorList>
    </citation>
    <scope>NUCLEOTIDE SEQUENCE [LARGE SCALE GENOMIC DNA]</scope>
    <source>
        <strain evidence="12">AT2.8</strain>
    </source>
</reference>
<sequence length="81" mass="9187">MLYPSIDSLLNKIDSKYSLVSVAAKRARSMQQTRDERLPKYVSYKHVGKALEEIYSGELTYRIPKKSETGAIYGKDSNIGK</sequence>
<dbReference type="EC" id="2.7.7.6" evidence="2 10"/>
<evidence type="ECO:0000256" key="4">
    <source>
        <dbReference type="ARBA" id="ARBA00022478"/>
    </source>
</evidence>
<evidence type="ECO:0000256" key="2">
    <source>
        <dbReference type="ARBA" id="ARBA00012418"/>
    </source>
</evidence>
<evidence type="ECO:0000313" key="12">
    <source>
        <dbReference type="Proteomes" id="UP000548423"/>
    </source>
</evidence>
<dbReference type="InterPro" id="IPR036161">
    <property type="entry name" value="RPB6/omega-like_sf"/>
</dbReference>
<dbReference type="HAMAP" id="MF_00366">
    <property type="entry name" value="RNApol_bact_RpoZ"/>
    <property type="match status" value="1"/>
</dbReference>
<dbReference type="GO" id="GO:0003899">
    <property type="term" value="F:DNA-directed RNA polymerase activity"/>
    <property type="evidence" value="ECO:0007669"/>
    <property type="project" value="UniProtKB-UniRule"/>
</dbReference>
<evidence type="ECO:0000256" key="10">
    <source>
        <dbReference type="HAMAP-Rule" id="MF_00366"/>
    </source>
</evidence>
<evidence type="ECO:0000256" key="6">
    <source>
        <dbReference type="ARBA" id="ARBA00022695"/>
    </source>
</evidence>
<evidence type="ECO:0000256" key="8">
    <source>
        <dbReference type="ARBA" id="ARBA00029924"/>
    </source>
</evidence>
<dbReference type="GO" id="GO:0006351">
    <property type="term" value="P:DNA-templated transcription"/>
    <property type="evidence" value="ECO:0007669"/>
    <property type="project" value="UniProtKB-UniRule"/>
</dbReference>
<evidence type="ECO:0000256" key="5">
    <source>
        <dbReference type="ARBA" id="ARBA00022679"/>
    </source>
</evidence>
<comment type="function">
    <text evidence="10">Promotes RNA polymerase assembly. Latches the N- and C-terminal regions of the beta' subunit thereby facilitating its interaction with the beta and alpha subunits.</text>
</comment>
<name>A0A852TAL8_9BACI</name>
<dbReference type="InterPro" id="IPR003716">
    <property type="entry name" value="DNA-dir_RNA_pol_omega"/>
</dbReference>
<proteinExistence type="inferred from homology"/>
<dbReference type="NCBIfam" id="TIGR00690">
    <property type="entry name" value="rpoZ"/>
    <property type="match status" value="1"/>
</dbReference>
<dbReference type="Gene3D" id="3.90.940.10">
    <property type="match status" value="1"/>
</dbReference>
<dbReference type="EMBL" id="JACCBX010000004">
    <property type="protein sequence ID" value="NYE05251.1"/>
    <property type="molecule type" value="Genomic_DNA"/>
</dbReference>
<accession>A0A852TAL8</accession>
<dbReference type="Pfam" id="PF01192">
    <property type="entry name" value="RNA_pol_Rpb6"/>
    <property type="match status" value="1"/>
</dbReference>
<organism evidence="11 12">
    <name type="scientific">Neobacillus niacini</name>
    <dbReference type="NCBI Taxonomy" id="86668"/>
    <lineage>
        <taxon>Bacteria</taxon>
        <taxon>Bacillati</taxon>
        <taxon>Bacillota</taxon>
        <taxon>Bacilli</taxon>
        <taxon>Bacillales</taxon>
        <taxon>Bacillaceae</taxon>
        <taxon>Neobacillus</taxon>
    </lineage>
</organism>
<dbReference type="GO" id="GO:0000428">
    <property type="term" value="C:DNA-directed RNA polymerase complex"/>
    <property type="evidence" value="ECO:0007669"/>
    <property type="project" value="UniProtKB-KW"/>
</dbReference>
<reference evidence="12" key="2">
    <citation type="submission" date="2020-08" db="EMBL/GenBank/DDBJ databases">
        <title>The Agave Microbiome: Exploring the role of microbial communities in plant adaptations to desert environments.</title>
        <authorList>
            <person name="Partida-Martinez L.P."/>
        </authorList>
    </citation>
    <scope>NUCLEOTIDE SEQUENCE [LARGE SCALE GENOMIC DNA]</scope>
    <source>
        <strain evidence="12">AT2.8</strain>
    </source>
</reference>
<evidence type="ECO:0000256" key="9">
    <source>
        <dbReference type="ARBA" id="ARBA00048552"/>
    </source>
</evidence>
<evidence type="ECO:0000256" key="3">
    <source>
        <dbReference type="ARBA" id="ARBA00013725"/>
    </source>
</evidence>
<keyword evidence="6 10" id="KW-0548">Nucleotidyltransferase</keyword>
<keyword evidence="4 10" id="KW-0240">DNA-directed RNA polymerase</keyword>
<gene>
    <name evidence="10" type="primary">rpoZ</name>
    <name evidence="11" type="ORF">F4694_002004</name>
</gene>
<comment type="caution">
    <text evidence="11">The sequence shown here is derived from an EMBL/GenBank/DDBJ whole genome shotgun (WGS) entry which is preliminary data.</text>
</comment>
<protein>
    <recommendedName>
        <fullName evidence="3 10">DNA-directed RNA polymerase subunit omega</fullName>
        <shortName evidence="10">RNAP omega subunit</shortName>
        <ecNumber evidence="2 10">2.7.7.6</ecNumber>
    </recommendedName>
    <alternativeName>
        <fullName evidence="10">RNA polymerase omega subunit</fullName>
    </alternativeName>
    <alternativeName>
        <fullName evidence="8 10">Transcriptase subunit omega</fullName>
    </alternativeName>
</protein>
<dbReference type="Proteomes" id="UP000548423">
    <property type="component" value="Unassembled WGS sequence"/>
</dbReference>
<keyword evidence="5 10" id="KW-0808">Transferase</keyword>
<comment type="catalytic activity">
    <reaction evidence="9 10">
        <text>RNA(n) + a ribonucleoside 5'-triphosphate = RNA(n+1) + diphosphate</text>
        <dbReference type="Rhea" id="RHEA:21248"/>
        <dbReference type="Rhea" id="RHEA-COMP:14527"/>
        <dbReference type="Rhea" id="RHEA-COMP:17342"/>
        <dbReference type="ChEBI" id="CHEBI:33019"/>
        <dbReference type="ChEBI" id="CHEBI:61557"/>
        <dbReference type="ChEBI" id="CHEBI:140395"/>
        <dbReference type="EC" id="2.7.7.6"/>
    </reaction>
</comment>
<keyword evidence="7 10" id="KW-0804">Transcription</keyword>
<dbReference type="InterPro" id="IPR006110">
    <property type="entry name" value="Pol_omega/Rpo6/RPB6"/>
</dbReference>
<dbReference type="GO" id="GO:0003677">
    <property type="term" value="F:DNA binding"/>
    <property type="evidence" value="ECO:0007669"/>
    <property type="project" value="UniProtKB-UniRule"/>
</dbReference>
<evidence type="ECO:0000256" key="7">
    <source>
        <dbReference type="ARBA" id="ARBA00023163"/>
    </source>
</evidence>
<dbReference type="PANTHER" id="PTHR34476">
    <property type="entry name" value="DNA-DIRECTED RNA POLYMERASE SUBUNIT OMEGA"/>
    <property type="match status" value="1"/>
</dbReference>
<dbReference type="SUPFAM" id="SSF63562">
    <property type="entry name" value="RPB6/omega subunit-like"/>
    <property type="match status" value="1"/>
</dbReference>
<dbReference type="PANTHER" id="PTHR34476:SF1">
    <property type="entry name" value="DNA-DIRECTED RNA POLYMERASE SUBUNIT OMEGA"/>
    <property type="match status" value="1"/>
</dbReference>